<gene>
    <name evidence="1" type="ORF">MLD38_024031</name>
</gene>
<dbReference type="Proteomes" id="UP001057402">
    <property type="component" value="Chromosome 7"/>
</dbReference>
<proteinExistence type="predicted"/>
<reference evidence="2" key="1">
    <citation type="journal article" date="2023" name="Front. Plant Sci.">
        <title>Chromosomal-level genome assembly of Melastoma candidum provides insights into trichome evolution.</title>
        <authorList>
            <person name="Zhong Y."/>
            <person name="Wu W."/>
            <person name="Sun C."/>
            <person name="Zou P."/>
            <person name="Liu Y."/>
            <person name="Dai S."/>
            <person name="Zhou R."/>
        </authorList>
    </citation>
    <scope>NUCLEOTIDE SEQUENCE [LARGE SCALE GENOMIC DNA]</scope>
</reference>
<evidence type="ECO:0000313" key="1">
    <source>
        <dbReference type="EMBL" id="KAI4339047.1"/>
    </source>
</evidence>
<accession>A0ACB9NTP6</accession>
<keyword evidence="2" id="KW-1185">Reference proteome</keyword>
<protein>
    <submittedName>
        <fullName evidence="1">Uncharacterized protein</fullName>
    </submittedName>
</protein>
<dbReference type="EMBL" id="CM042886">
    <property type="protein sequence ID" value="KAI4339047.1"/>
    <property type="molecule type" value="Genomic_DNA"/>
</dbReference>
<comment type="caution">
    <text evidence="1">The sequence shown here is derived from an EMBL/GenBank/DDBJ whole genome shotgun (WGS) entry which is preliminary data.</text>
</comment>
<evidence type="ECO:0000313" key="2">
    <source>
        <dbReference type="Proteomes" id="UP001057402"/>
    </source>
</evidence>
<name>A0ACB9NTP6_9MYRT</name>
<sequence length="381" mass="40267">MEIDFLGLGGTNTNPGIGKDDVVGVGSMDSAAAAATTLAAPPGVKLDRGLGGFNLVEIASQLLCRHGYFSSSYDFLRHTAEPSSSSSAIPTQMQMEMQGRSFSDKLSKSSWMSSFQSPREANPPSCPSQKNVLDVPAQRFCKANGFPPWQLLARPLGSNHEPRKFPVSTHPGQVIVSSPLTKPRPPVLNSMLLPAACHTATFPVSYPQIGSPVPRDTGSPISPGAISQLTIFFAGSVSVYDDVSPEKAEAILSMARSSSSASPSKSVTVTQIQSQPLRHSLDGVLGGKSPSMLPSSSPSLVNTQPVNNTKQSIMTAPTLVQAVAIPQARKVSLARFLERRKERMVNASPYGSNKRSLERGGVPSADLGCSGAEFHGKNPQL</sequence>
<organism evidence="1 2">
    <name type="scientific">Melastoma candidum</name>
    <dbReference type="NCBI Taxonomy" id="119954"/>
    <lineage>
        <taxon>Eukaryota</taxon>
        <taxon>Viridiplantae</taxon>
        <taxon>Streptophyta</taxon>
        <taxon>Embryophyta</taxon>
        <taxon>Tracheophyta</taxon>
        <taxon>Spermatophyta</taxon>
        <taxon>Magnoliopsida</taxon>
        <taxon>eudicotyledons</taxon>
        <taxon>Gunneridae</taxon>
        <taxon>Pentapetalae</taxon>
        <taxon>rosids</taxon>
        <taxon>malvids</taxon>
        <taxon>Myrtales</taxon>
        <taxon>Melastomataceae</taxon>
        <taxon>Melastomatoideae</taxon>
        <taxon>Melastomateae</taxon>
        <taxon>Melastoma</taxon>
    </lineage>
</organism>